<keyword evidence="2" id="KW-1185">Reference proteome</keyword>
<protein>
    <submittedName>
        <fullName evidence="1">Uncharacterized protein</fullName>
    </submittedName>
</protein>
<dbReference type="AlphaFoldDB" id="U4L506"/>
<sequence length="57" mass="6189">MIFEIETRRASSPTIAHAVILSHTRSYPLNGQLFQTGDIIISAAQQGEVNPTGFSLC</sequence>
<evidence type="ECO:0000313" key="1">
    <source>
        <dbReference type="EMBL" id="CCX11698.1"/>
    </source>
</evidence>
<evidence type="ECO:0000313" key="2">
    <source>
        <dbReference type="Proteomes" id="UP000018144"/>
    </source>
</evidence>
<dbReference type="EMBL" id="HF935633">
    <property type="protein sequence ID" value="CCX11698.1"/>
    <property type="molecule type" value="Genomic_DNA"/>
</dbReference>
<proteinExistence type="predicted"/>
<dbReference type="Proteomes" id="UP000018144">
    <property type="component" value="Unassembled WGS sequence"/>
</dbReference>
<name>U4L506_PYROM</name>
<organism evidence="1 2">
    <name type="scientific">Pyronema omphalodes (strain CBS 100304)</name>
    <name type="common">Pyronema confluens</name>
    <dbReference type="NCBI Taxonomy" id="1076935"/>
    <lineage>
        <taxon>Eukaryota</taxon>
        <taxon>Fungi</taxon>
        <taxon>Dikarya</taxon>
        <taxon>Ascomycota</taxon>
        <taxon>Pezizomycotina</taxon>
        <taxon>Pezizomycetes</taxon>
        <taxon>Pezizales</taxon>
        <taxon>Pyronemataceae</taxon>
        <taxon>Pyronema</taxon>
    </lineage>
</organism>
<gene>
    <name evidence="1" type="ORF">PCON_11292</name>
</gene>
<accession>U4L506</accession>
<reference evidence="1 2" key="1">
    <citation type="journal article" date="2013" name="PLoS Genet.">
        <title>The genome and development-dependent transcriptomes of Pyronema confluens: a window into fungal evolution.</title>
        <authorList>
            <person name="Traeger S."/>
            <person name="Altegoer F."/>
            <person name="Freitag M."/>
            <person name="Gabaldon T."/>
            <person name="Kempken F."/>
            <person name="Kumar A."/>
            <person name="Marcet-Houben M."/>
            <person name="Poggeler S."/>
            <person name="Stajich J.E."/>
            <person name="Nowrousian M."/>
        </authorList>
    </citation>
    <scope>NUCLEOTIDE SEQUENCE [LARGE SCALE GENOMIC DNA]</scope>
    <source>
        <strain evidence="2">CBS 100304</strain>
        <tissue evidence="1">Vegetative mycelium</tissue>
    </source>
</reference>